<dbReference type="OrthoDB" id="7490433at2759"/>
<evidence type="ECO:0000313" key="2">
    <source>
        <dbReference type="Proteomes" id="UP000838756"/>
    </source>
</evidence>
<reference evidence="1" key="1">
    <citation type="submission" date="2022-03" db="EMBL/GenBank/DDBJ databases">
        <authorList>
            <person name="Lindestad O."/>
        </authorList>
    </citation>
    <scope>NUCLEOTIDE SEQUENCE</scope>
</reference>
<protein>
    <submittedName>
        <fullName evidence="1">Jg14729 protein</fullName>
    </submittedName>
</protein>
<gene>
    <name evidence="1" type="primary">jg14729</name>
    <name evidence="1" type="ORF">PAEG_LOCUS25821</name>
</gene>
<dbReference type="Proteomes" id="UP000838756">
    <property type="component" value="Unassembled WGS sequence"/>
</dbReference>
<dbReference type="AlphaFoldDB" id="A0A8S4SF05"/>
<proteinExistence type="predicted"/>
<evidence type="ECO:0000313" key="1">
    <source>
        <dbReference type="EMBL" id="CAH2267261.1"/>
    </source>
</evidence>
<comment type="caution">
    <text evidence="1">The sequence shown here is derived from an EMBL/GenBank/DDBJ whole genome shotgun (WGS) entry which is preliminary data.</text>
</comment>
<sequence length="99" mass="11558">MTLALHYIPLVTSYDSFGASKGKVESTRARGRSPIRWTDQIKSSVGGPLHEFTRLSANREKWRMIVRQVTTATNNIPPRRTRPLWQECYDIEERRAQVW</sequence>
<accession>A0A8S4SF05</accession>
<dbReference type="EMBL" id="CAKXAJ010026349">
    <property type="protein sequence ID" value="CAH2267261.1"/>
    <property type="molecule type" value="Genomic_DNA"/>
</dbReference>
<name>A0A8S4SF05_9NEOP</name>
<organism evidence="1 2">
    <name type="scientific">Pararge aegeria aegeria</name>
    <dbReference type="NCBI Taxonomy" id="348720"/>
    <lineage>
        <taxon>Eukaryota</taxon>
        <taxon>Metazoa</taxon>
        <taxon>Ecdysozoa</taxon>
        <taxon>Arthropoda</taxon>
        <taxon>Hexapoda</taxon>
        <taxon>Insecta</taxon>
        <taxon>Pterygota</taxon>
        <taxon>Neoptera</taxon>
        <taxon>Endopterygota</taxon>
        <taxon>Lepidoptera</taxon>
        <taxon>Glossata</taxon>
        <taxon>Ditrysia</taxon>
        <taxon>Papilionoidea</taxon>
        <taxon>Nymphalidae</taxon>
        <taxon>Satyrinae</taxon>
        <taxon>Satyrini</taxon>
        <taxon>Parargina</taxon>
        <taxon>Pararge</taxon>
    </lineage>
</organism>
<keyword evidence="2" id="KW-1185">Reference proteome</keyword>